<gene>
    <name evidence="2" type="ORF">BSAL_41630</name>
</gene>
<protein>
    <recommendedName>
        <fullName evidence="4">Membrane-associated protein</fullName>
    </recommendedName>
</protein>
<dbReference type="EMBL" id="CYKH01002133">
    <property type="protein sequence ID" value="CUG93258.1"/>
    <property type="molecule type" value="Genomic_DNA"/>
</dbReference>
<evidence type="ECO:0000256" key="1">
    <source>
        <dbReference type="SAM" id="SignalP"/>
    </source>
</evidence>
<dbReference type="AlphaFoldDB" id="A0A0S4JRQ3"/>
<reference evidence="3" key="1">
    <citation type="submission" date="2015-09" db="EMBL/GenBank/DDBJ databases">
        <authorList>
            <consortium name="Pathogen Informatics"/>
        </authorList>
    </citation>
    <scope>NUCLEOTIDE SEQUENCE [LARGE SCALE GENOMIC DNA]</scope>
    <source>
        <strain evidence="3">Lake Konstanz</strain>
    </source>
</reference>
<accession>A0A0S4JRQ3</accession>
<evidence type="ECO:0000313" key="3">
    <source>
        <dbReference type="Proteomes" id="UP000051952"/>
    </source>
</evidence>
<keyword evidence="3" id="KW-1185">Reference proteome</keyword>
<dbReference type="VEuPathDB" id="TriTrypDB:BSAL_41630"/>
<keyword evidence="1" id="KW-0732">Signal</keyword>
<organism evidence="2 3">
    <name type="scientific">Bodo saltans</name>
    <name type="common">Flagellated protozoan</name>
    <dbReference type="NCBI Taxonomy" id="75058"/>
    <lineage>
        <taxon>Eukaryota</taxon>
        <taxon>Discoba</taxon>
        <taxon>Euglenozoa</taxon>
        <taxon>Kinetoplastea</taxon>
        <taxon>Metakinetoplastina</taxon>
        <taxon>Eubodonida</taxon>
        <taxon>Bodonidae</taxon>
        <taxon>Bodo</taxon>
    </lineage>
</organism>
<name>A0A0S4JRQ3_BODSA</name>
<dbReference type="Proteomes" id="UP000051952">
    <property type="component" value="Unassembled WGS sequence"/>
</dbReference>
<sequence>MRFVAVLSVALLCAAAFLCWPNSEPTPVPNSKGAWLSVHEQARTIWPHVEECSRHNIRWITRLEGPVNVSLVLGQTSQHDRINVALFSPSCHKIEIVSHAPPDSEFVAAADRKCSSTASMYNASYFAPSAGHLVYILHAASILPGQSLAMMLDSVGSLLSVLIAEPERWSDVTIVSHNYTELGMEFASSYIQLLSQGLQSLVSVGRVQFRLVSAAIPVGVHLASTSSLLFVPPQTRLLSCQLVSQELLWRSLSASRAPFTHCRVCILLKTNSTIPHHTPLFFSIDLLNVAEAAVLKEDIPKFQRLWLLNHAEVIIDSAGANGDINRLLLVPHRNDTKRVCWITLVHPDSHLISLCRMPVSEPIPGFLRSYFCPRKARFDNRVLSTALKLCQ</sequence>
<feature type="chain" id="PRO_5006622650" description="Membrane-associated protein" evidence="1">
    <location>
        <begin position="26"/>
        <end position="391"/>
    </location>
</feature>
<proteinExistence type="predicted"/>
<evidence type="ECO:0008006" key="4">
    <source>
        <dbReference type="Google" id="ProtNLM"/>
    </source>
</evidence>
<feature type="signal peptide" evidence="1">
    <location>
        <begin position="1"/>
        <end position="25"/>
    </location>
</feature>
<evidence type="ECO:0000313" key="2">
    <source>
        <dbReference type="EMBL" id="CUG93258.1"/>
    </source>
</evidence>